<dbReference type="EMBL" id="BLXT01002312">
    <property type="protein sequence ID" value="GFN93160.1"/>
    <property type="molecule type" value="Genomic_DNA"/>
</dbReference>
<gene>
    <name evidence="2" type="ORF">PoB_001966600</name>
</gene>
<organism evidence="2 3">
    <name type="scientific">Plakobranchus ocellatus</name>
    <dbReference type="NCBI Taxonomy" id="259542"/>
    <lineage>
        <taxon>Eukaryota</taxon>
        <taxon>Metazoa</taxon>
        <taxon>Spiralia</taxon>
        <taxon>Lophotrochozoa</taxon>
        <taxon>Mollusca</taxon>
        <taxon>Gastropoda</taxon>
        <taxon>Heterobranchia</taxon>
        <taxon>Euthyneura</taxon>
        <taxon>Panpulmonata</taxon>
        <taxon>Sacoglossa</taxon>
        <taxon>Placobranchoidea</taxon>
        <taxon>Plakobranchidae</taxon>
        <taxon>Plakobranchus</taxon>
    </lineage>
</organism>
<reference evidence="2 3" key="1">
    <citation type="journal article" date="2021" name="Elife">
        <title>Chloroplast acquisition without the gene transfer in kleptoplastic sea slugs, Plakobranchus ocellatus.</title>
        <authorList>
            <person name="Maeda T."/>
            <person name="Takahashi S."/>
            <person name="Yoshida T."/>
            <person name="Shimamura S."/>
            <person name="Takaki Y."/>
            <person name="Nagai Y."/>
            <person name="Toyoda A."/>
            <person name="Suzuki Y."/>
            <person name="Arimoto A."/>
            <person name="Ishii H."/>
            <person name="Satoh N."/>
            <person name="Nishiyama T."/>
            <person name="Hasebe M."/>
            <person name="Maruyama T."/>
            <person name="Minagawa J."/>
            <person name="Obokata J."/>
            <person name="Shigenobu S."/>
        </authorList>
    </citation>
    <scope>NUCLEOTIDE SEQUENCE [LARGE SCALE GENOMIC DNA]</scope>
</reference>
<feature type="region of interest" description="Disordered" evidence="1">
    <location>
        <begin position="1"/>
        <end position="23"/>
    </location>
</feature>
<evidence type="ECO:0000256" key="1">
    <source>
        <dbReference type="SAM" id="MobiDB-lite"/>
    </source>
</evidence>
<name>A0AAV3ZEW8_9GAST</name>
<feature type="region of interest" description="Disordered" evidence="1">
    <location>
        <begin position="36"/>
        <end position="60"/>
    </location>
</feature>
<evidence type="ECO:0000313" key="3">
    <source>
        <dbReference type="Proteomes" id="UP000735302"/>
    </source>
</evidence>
<feature type="compositionally biased region" description="Basic and acidic residues" evidence="1">
    <location>
        <begin position="46"/>
        <end position="57"/>
    </location>
</feature>
<protein>
    <submittedName>
        <fullName evidence="2">Uncharacterized protein</fullName>
    </submittedName>
</protein>
<comment type="caution">
    <text evidence="2">The sequence shown here is derived from an EMBL/GenBank/DDBJ whole genome shotgun (WGS) entry which is preliminary data.</text>
</comment>
<dbReference type="Proteomes" id="UP000735302">
    <property type="component" value="Unassembled WGS sequence"/>
</dbReference>
<evidence type="ECO:0000313" key="2">
    <source>
        <dbReference type="EMBL" id="GFN93160.1"/>
    </source>
</evidence>
<keyword evidence="3" id="KW-1185">Reference proteome</keyword>
<feature type="compositionally biased region" description="Basic and acidic residues" evidence="1">
    <location>
        <begin position="1"/>
        <end position="18"/>
    </location>
</feature>
<sequence length="203" mass="21942">MRTEAENVGELGRDRDTENGGTEVGYLGETQVMAMGGTSAGTGEGQRYRERGDRENGGTEVGYLGETQVMAVGGTTGGTKEEQRYRESGGTEVGYLGETQVMAVGGQSGGTDEGQRYREWRDRAVHTITDLCLERFEHYDTSLVDFFVRGLFTSRCLRLSGHPSGQGTGSEARTRVSMVFVELKADSLSTVPPTPPCLFGMAM</sequence>
<proteinExistence type="predicted"/>
<dbReference type="AlphaFoldDB" id="A0AAV3ZEW8"/>
<accession>A0AAV3ZEW8</accession>